<evidence type="ECO:0000256" key="4">
    <source>
        <dbReference type="ARBA" id="ARBA00022679"/>
    </source>
</evidence>
<feature type="transmembrane region" description="Helical" evidence="8">
    <location>
        <begin position="300"/>
        <end position="316"/>
    </location>
</feature>
<dbReference type="STRING" id="713585.THITH_02040"/>
<accession>W0DF48</accession>
<keyword evidence="3" id="KW-0328">Glycosyltransferase</keyword>
<dbReference type="InterPro" id="IPR050297">
    <property type="entry name" value="LipidA_mod_glycosyltrf_83"/>
</dbReference>
<dbReference type="AlphaFoldDB" id="W0DF48"/>
<feature type="transmembrane region" description="Helical" evidence="8">
    <location>
        <begin position="124"/>
        <end position="153"/>
    </location>
</feature>
<evidence type="ECO:0000256" key="7">
    <source>
        <dbReference type="ARBA" id="ARBA00023136"/>
    </source>
</evidence>
<dbReference type="RefSeq" id="WP_006746189.1">
    <property type="nucleotide sequence ID" value="NZ_CP007029.1"/>
</dbReference>
<feature type="transmembrane region" description="Helical" evidence="8">
    <location>
        <begin position="91"/>
        <end position="112"/>
    </location>
</feature>
<evidence type="ECO:0000256" key="5">
    <source>
        <dbReference type="ARBA" id="ARBA00022692"/>
    </source>
</evidence>
<proteinExistence type="predicted"/>
<dbReference type="PANTHER" id="PTHR33908">
    <property type="entry name" value="MANNOSYLTRANSFERASE YKCB-RELATED"/>
    <property type="match status" value="1"/>
</dbReference>
<dbReference type="Pfam" id="PF13231">
    <property type="entry name" value="PMT_2"/>
    <property type="match status" value="1"/>
</dbReference>
<comment type="subcellular location">
    <subcellularLocation>
        <location evidence="1">Cell membrane</location>
        <topology evidence="1">Multi-pass membrane protein</topology>
    </subcellularLocation>
</comment>
<evidence type="ECO:0000256" key="1">
    <source>
        <dbReference type="ARBA" id="ARBA00004651"/>
    </source>
</evidence>
<evidence type="ECO:0000256" key="2">
    <source>
        <dbReference type="ARBA" id="ARBA00022475"/>
    </source>
</evidence>
<keyword evidence="6 8" id="KW-1133">Transmembrane helix</keyword>
<dbReference type="KEGG" id="tti:THITH_02040"/>
<feature type="transmembrane region" description="Helical" evidence="8">
    <location>
        <begin position="418"/>
        <end position="440"/>
    </location>
</feature>
<dbReference type="GO" id="GO:0009103">
    <property type="term" value="P:lipopolysaccharide biosynthetic process"/>
    <property type="evidence" value="ECO:0007669"/>
    <property type="project" value="UniProtKB-ARBA"/>
</dbReference>
<evidence type="ECO:0000256" key="6">
    <source>
        <dbReference type="ARBA" id="ARBA00022989"/>
    </source>
</evidence>
<keyword evidence="7 8" id="KW-0472">Membrane</keyword>
<evidence type="ECO:0000259" key="9">
    <source>
        <dbReference type="Pfam" id="PF13231"/>
    </source>
</evidence>
<feature type="transmembrane region" description="Helical" evidence="8">
    <location>
        <begin position="392"/>
        <end position="409"/>
    </location>
</feature>
<dbReference type="HOGENOM" id="CLU_019200_0_1_6"/>
<feature type="transmembrane region" description="Helical" evidence="8">
    <location>
        <begin position="173"/>
        <end position="202"/>
    </location>
</feature>
<keyword evidence="11" id="KW-1185">Reference proteome</keyword>
<dbReference type="GO" id="GO:0016763">
    <property type="term" value="F:pentosyltransferase activity"/>
    <property type="evidence" value="ECO:0007669"/>
    <property type="project" value="TreeGrafter"/>
</dbReference>
<dbReference type="GO" id="GO:0005886">
    <property type="term" value="C:plasma membrane"/>
    <property type="evidence" value="ECO:0007669"/>
    <property type="project" value="UniProtKB-SubCell"/>
</dbReference>
<keyword evidence="5 8" id="KW-0812">Transmembrane</keyword>
<evidence type="ECO:0000313" key="11">
    <source>
        <dbReference type="Proteomes" id="UP000005289"/>
    </source>
</evidence>
<dbReference type="Proteomes" id="UP000005289">
    <property type="component" value="Chromosome"/>
</dbReference>
<dbReference type="GO" id="GO:0010041">
    <property type="term" value="P:response to iron(III) ion"/>
    <property type="evidence" value="ECO:0007669"/>
    <property type="project" value="TreeGrafter"/>
</dbReference>
<evidence type="ECO:0000256" key="3">
    <source>
        <dbReference type="ARBA" id="ARBA00022676"/>
    </source>
</evidence>
<feature type="transmembrane region" description="Helical" evidence="8">
    <location>
        <begin position="7"/>
        <end position="30"/>
    </location>
</feature>
<feature type="domain" description="Glycosyltransferase RgtA/B/C/D-like" evidence="9">
    <location>
        <begin position="70"/>
        <end position="229"/>
    </location>
</feature>
<feature type="transmembrane region" description="Helical" evidence="8">
    <location>
        <begin position="265"/>
        <end position="288"/>
    </location>
</feature>
<dbReference type="InterPro" id="IPR038731">
    <property type="entry name" value="RgtA/B/C-like"/>
</dbReference>
<feature type="transmembrane region" description="Helical" evidence="8">
    <location>
        <begin position="322"/>
        <end position="338"/>
    </location>
</feature>
<gene>
    <name evidence="10" type="ORF">THITH_02040</name>
</gene>
<keyword evidence="2" id="KW-1003">Cell membrane</keyword>
<dbReference type="PANTHER" id="PTHR33908:SF3">
    <property type="entry name" value="UNDECAPRENYL PHOSPHATE-ALPHA-4-AMINO-4-DEOXY-L-ARABINOSE ARABINOSYL TRANSFERASE"/>
    <property type="match status" value="1"/>
</dbReference>
<reference evidence="10 11" key="1">
    <citation type="submission" date="2013-12" db="EMBL/GenBank/DDBJ databases">
        <authorList>
            <consortium name="DOE Joint Genome Institute"/>
            <person name="Muyzer G."/>
            <person name="Huntemann M."/>
            <person name="Han J."/>
            <person name="Chen A."/>
            <person name="Kyrpides N."/>
            <person name="Mavromatis K."/>
            <person name="Markowitz V."/>
            <person name="Palaniappan K."/>
            <person name="Ivanova N."/>
            <person name="Schaumberg A."/>
            <person name="Pati A."/>
            <person name="Liolios K."/>
            <person name="Nordberg H.P."/>
            <person name="Cantor M.N."/>
            <person name="Hua S.X."/>
            <person name="Woyke T."/>
        </authorList>
    </citation>
    <scope>NUCLEOTIDE SEQUENCE [LARGE SCALE GENOMIC DNA]</scope>
    <source>
        <strain evidence="10 11">ARh 1</strain>
    </source>
</reference>
<evidence type="ECO:0000256" key="8">
    <source>
        <dbReference type="SAM" id="Phobius"/>
    </source>
</evidence>
<keyword evidence="4 10" id="KW-0808">Transferase</keyword>
<organism evidence="10 11">
    <name type="scientific">Thioalkalivibrio paradoxus ARh 1</name>
    <dbReference type="NCBI Taxonomy" id="713585"/>
    <lineage>
        <taxon>Bacteria</taxon>
        <taxon>Pseudomonadati</taxon>
        <taxon>Pseudomonadota</taxon>
        <taxon>Gammaproteobacteria</taxon>
        <taxon>Chromatiales</taxon>
        <taxon>Ectothiorhodospiraceae</taxon>
        <taxon>Thioalkalivibrio</taxon>
    </lineage>
</organism>
<protein>
    <submittedName>
        <fullName evidence="10">Glycosyl transferase family 39</fullName>
    </submittedName>
</protein>
<dbReference type="EMBL" id="CP007029">
    <property type="protein sequence ID" value="AHE97244.1"/>
    <property type="molecule type" value="Genomic_DNA"/>
</dbReference>
<feature type="transmembrane region" description="Helical" evidence="8">
    <location>
        <begin position="345"/>
        <end position="372"/>
    </location>
</feature>
<feature type="transmembrane region" description="Helical" evidence="8">
    <location>
        <begin position="214"/>
        <end position="235"/>
    </location>
</feature>
<dbReference type="OrthoDB" id="9775035at2"/>
<evidence type="ECO:0000313" key="10">
    <source>
        <dbReference type="EMBL" id="AHE97244.1"/>
    </source>
</evidence>
<sequence>MPDRQGLPVLPVGAGWWLAVGGAILLAFFFRLGAWPLFDLDEGAFAQATQEMIASGNYLATWLDGQPRYDKPIFSYWMQALSVHLFGPQEFAFRLPSAIAASIWVVAVFAFARGRIGTSGAAAAALLIALATGSMVIGRAATADAWLNLWLALTFLEIARWQEAPRRSVLLRAYLWMALGFLTKGPVAVVVPLLASLAFFASEGRWREWLRAAFELRGWAVFLAVALPWYLLILAQEGPDFFYGFFVEHNLQRFLETREGHGGSLFYYLLVLPFVLSPFAGWMIATLGRWRQRPRGLERLAWIWFGVVFVLFSLSSTQLPHYILYGITPLLLVLAMHRDRLRSPWLAFLPAFLMFALMLALPWVLALAAGHVDRAYELELAERALTILDSRYLLSILAFTLAAFAVIWVRQLRIWQRLIAIAVLQALALTTTLIPALAAIQQVPVRDAAEIARNLEPNVVAYSINMPSFSVYRGMATERRMPVPGEVVVTRSHVVADIAAAYPDCELDILYHQGGIVLLQVLREGEYCDGE</sequence>
<name>W0DF48_9GAMM</name>